<evidence type="ECO:0000313" key="1">
    <source>
        <dbReference type="EMBL" id="MBB5363876.1"/>
    </source>
</evidence>
<dbReference type="AlphaFoldDB" id="A0A7W8JVA0"/>
<dbReference type="Proteomes" id="UP000552709">
    <property type="component" value="Unassembled WGS sequence"/>
</dbReference>
<dbReference type="RefSeq" id="WP_268240014.1">
    <property type="nucleotide sequence ID" value="NZ_JACHFL010000007.1"/>
</dbReference>
<name>A0A7W8JVA0_9DEIO</name>
<gene>
    <name evidence="1" type="ORF">HNQ08_002983</name>
</gene>
<protein>
    <submittedName>
        <fullName evidence="1">Uncharacterized protein</fullName>
    </submittedName>
</protein>
<evidence type="ECO:0000313" key="2">
    <source>
        <dbReference type="Proteomes" id="UP000552709"/>
    </source>
</evidence>
<organism evidence="1 2">
    <name type="scientific">Deinococcus humi</name>
    <dbReference type="NCBI Taxonomy" id="662880"/>
    <lineage>
        <taxon>Bacteria</taxon>
        <taxon>Thermotogati</taxon>
        <taxon>Deinococcota</taxon>
        <taxon>Deinococci</taxon>
        <taxon>Deinococcales</taxon>
        <taxon>Deinococcaceae</taxon>
        <taxon>Deinococcus</taxon>
    </lineage>
</organism>
<comment type="caution">
    <text evidence="1">The sequence shown here is derived from an EMBL/GenBank/DDBJ whole genome shotgun (WGS) entry which is preliminary data.</text>
</comment>
<dbReference type="EMBL" id="JACHFL010000007">
    <property type="protein sequence ID" value="MBB5363876.1"/>
    <property type="molecule type" value="Genomic_DNA"/>
</dbReference>
<proteinExistence type="predicted"/>
<accession>A0A7W8JVA0</accession>
<reference evidence="1 2" key="1">
    <citation type="submission" date="2020-08" db="EMBL/GenBank/DDBJ databases">
        <title>Genomic Encyclopedia of Type Strains, Phase IV (KMG-IV): sequencing the most valuable type-strain genomes for metagenomic binning, comparative biology and taxonomic classification.</title>
        <authorList>
            <person name="Goeker M."/>
        </authorList>
    </citation>
    <scope>NUCLEOTIDE SEQUENCE [LARGE SCALE GENOMIC DNA]</scope>
    <source>
        <strain evidence="1 2">DSM 27939</strain>
    </source>
</reference>
<keyword evidence="2" id="KW-1185">Reference proteome</keyword>
<sequence>MLLAHRPWPVVMRVLNDPKASGLDTDEVEYAALILETVFQ</sequence>